<dbReference type="Proteomes" id="UP000602087">
    <property type="component" value="Unassembled WGS sequence"/>
</dbReference>
<gene>
    <name evidence="3" type="ORF">JAV76_02225</name>
</gene>
<feature type="transmembrane region" description="Helical" evidence="1">
    <location>
        <begin position="63"/>
        <end position="81"/>
    </location>
</feature>
<accession>A0A934M8R3</accession>
<name>A0A934M8R3_9MICO</name>
<keyword evidence="4" id="KW-1185">Reference proteome</keyword>
<reference evidence="3" key="1">
    <citation type="submission" date="2020-12" db="EMBL/GenBank/DDBJ databases">
        <title>Sanguibacter suaedae sp. nov., isolated from Suaeda aralocaspica.</title>
        <authorList>
            <person name="Ma Q."/>
        </authorList>
    </citation>
    <scope>NUCLEOTIDE SEQUENCE</scope>
    <source>
        <strain evidence="3">YZGR15</strain>
    </source>
</reference>
<proteinExistence type="predicted"/>
<dbReference type="NCBIfam" id="NF047864">
    <property type="entry name" value="CBU_0592_membra"/>
    <property type="match status" value="1"/>
</dbReference>
<evidence type="ECO:0000256" key="1">
    <source>
        <dbReference type="SAM" id="Phobius"/>
    </source>
</evidence>
<dbReference type="EMBL" id="JAEINH010000001">
    <property type="protein sequence ID" value="MBI9113830.1"/>
    <property type="molecule type" value="Genomic_DNA"/>
</dbReference>
<feature type="transmembrane region" description="Helical" evidence="1">
    <location>
        <begin position="39"/>
        <end position="57"/>
    </location>
</feature>
<feature type="domain" description="CBU-0592-like" evidence="2">
    <location>
        <begin position="11"/>
        <end position="83"/>
    </location>
</feature>
<dbReference type="AlphaFoldDB" id="A0A934M8R3"/>
<evidence type="ECO:0000259" key="2">
    <source>
        <dbReference type="Pfam" id="PF26604"/>
    </source>
</evidence>
<sequence>MSAAASIALTASGWIGAIAAVIAYGLVTTKRITPDSLRFQGLNLVGAGLMGISSTVYGAWPSAVVNVIWVVIGFFAIRALVLARRRAVAPLTGTLDEADLAAGAEATTDVPHVADAPEAVPAVVPAEWNSEQRTPVAA</sequence>
<comment type="caution">
    <text evidence="3">The sequence shown here is derived from an EMBL/GenBank/DDBJ whole genome shotgun (WGS) entry which is preliminary data.</text>
</comment>
<dbReference type="InterPro" id="IPR058058">
    <property type="entry name" value="CBU_0592-like"/>
</dbReference>
<evidence type="ECO:0000313" key="4">
    <source>
        <dbReference type="Proteomes" id="UP000602087"/>
    </source>
</evidence>
<keyword evidence="1" id="KW-0812">Transmembrane</keyword>
<dbReference type="RefSeq" id="WP_198732373.1">
    <property type="nucleotide sequence ID" value="NZ_JAEINH010000001.1"/>
</dbReference>
<keyword evidence="1" id="KW-0472">Membrane</keyword>
<evidence type="ECO:0000313" key="3">
    <source>
        <dbReference type="EMBL" id="MBI9113830.1"/>
    </source>
</evidence>
<keyword evidence="1" id="KW-1133">Transmembrane helix</keyword>
<dbReference type="Pfam" id="PF26604">
    <property type="entry name" value="CBU_0592"/>
    <property type="match status" value="1"/>
</dbReference>
<organism evidence="3 4">
    <name type="scientific">Sanguibacter suaedae</name>
    <dbReference type="NCBI Taxonomy" id="2795737"/>
    <lineage>
        <taxon>Bacteria</taxon>
        <taxon>Bacillati</taxon>
        <taxon>Actinomycetota</taxon>
        <taxon>Actinomycetes</taxon>
        <taxon>Micrococcales</taxon>
        <taxon>Sanguibacteraceae</taxon>
        <taxon>Sanguibacter</taxon>
    </lineage>
</organism>
<protein>
    <recommendedName>
        <fullName evidence="2">CBU-0592-like domain-containing protein</fullName>
    </recommendedName>
</protein>
<feature type="transmembrane region" description="Helical" evidence="1">
    <location>
        <begin position="6"/>
        <end position="27"/>
    </location>
</feature>